<accession>A0A7C9QT79</accession>
<dbReference type="EMBL" id="JAAIYP010000032">
    <property type="protein sequence ID" value="NFV79559.1"/>
    <property type="molecule type" value="Genomic_DNA"/>
</dbReference>
<feature type="compositionally biased region" description="Pro residues" evidence="1">
    <location>
        <begin position="92"/>
        <end position="111"/>
    </location>
</feature>
<gene>
    <name evidence="3" type="ORF">G4223_05495</name>
</gene>
<protein>
    <submittedName>
        <fullName evidence="3">Uncharacterized protein</fullName>
    </submittedName>
</protein>
<keyword evidence="2" id="KW-0812">Transmembrane</keyword>
<feature type="region of interest" description="Disordered" evidence="1">
    <location>
        <begin position="124"/>
        <end position="165"/>
    </location>
</feature>
<dbReference type="Proteomes" id="UP000480684">
    <property type="component" value="Unassembled WGS sequence"/>
</dbReference>
<feature type="transmembrane region" description="Helical" evidence="2">
    <location>
        <begin position="172"/>
        <end position="192"/>
    </location>
</feature>
<organism evidence="3 4">
    <name type="scientific">Magnetospirillum aberrantis SpK</name>
    <dbReference type="NCBI Taxonomy" id="908842"/>
    <lineage>
        <taxon>Bacteria</taxon>
        <taxon>Pseudomonadati</taxon>
        <taxon>Pseudomonadota</taxon>
        <taxon>Alphaproteobacteria</taxon>
        <taxon>Rhodospirillales</taxon>
        <taxon>Rhodospirillaceae</taxon>
        <taxon>Magnetospirillum</taxon>
    </lineage>
</organism>
<feature type="region of interest" description="Disordered" evidence="1">
    <location>
        <begin position="74"/>
        <end position="111"/>
    </location>
</feature>
<sequence>MLRIEEIVGAMDDEFRFALEAFDDVKLAELAADKAALRRLRPVGVSQAEAMSMIAAIQERRAAQARYREKCRRRQEAAGDRRARRTPFVRTTPPPQPMVPAILPPPPSAPRLAPPVATGPAIRLGGPHTTATRPIILPPPCDETAKDQEPEAELKLEQEQVPTSPRHRPWRMAAIIAGLSGLAAALALWAWVSSGN</sequence>
<reference evidence="3 4" key="1">
    <citation type="submission" date="2020-02" db="EMBL/GenBank/DDBJ databases">
        <authorList>
            <person name="Dziuba M."/>
            <person name="Kuznetsov B."/>
            <person name="Mardanov A."/>
            <person name="Ravin N."/>
            <person name="Grouzdev D."/>
        </authorList>
    </citation>
    <scope>NUCLEOTIDE SEQUENCE [LARGE SCALE GENOMIC DNA]</scope>
    <source>
        <strain evidence="3 4">SpK</strain>
    </source>
</reference>
<keyword evidence="4" id="KW-1185">Reference proteome</keyword>
<comment type="caution">
    <text evidence="3">The sequence shown here is derived from an EMBL/GenBank/DDBJ whole genome shotgun (WGS) entry which is preliminary data.</text>
</comment>
<dbReference type="AlphaFoldDB" id="A0A7C9QT79"/>
<evidence type="ECO:0000313" key="3">
    <source>
        <dbReference type="EMBL" id="NFV79559.1"/>
    </source>
</evidence>
<proteinExistence type="predicted"/>
<keyword evidence="2" id="KW-0472">Membrane</keyword>
<keyword evidence="2" id="KW-1133">Transmembrane helix</keyword>
<evidence type="ECO:0000256" key="2">
    <source>
        <dbReference type="SAM" id="Phobius"/>
    </source>
</evidence>
<name>A0A7C9QT79_9PROT</name>
<feature type="compositionally biased region" description="Basic and acidic residues" evidence="1">
    <location>
        <begin position="143"/>
        <end position="158"/>
    </location>
</feature>
<evidence type="ECO:0000313" key="4">
    <source>
        <dbReference type="Proteomes" id="UP000480684"/>
    </source>
</evidence>
<evidence type="ECO:0000256" key="1">
    <source>
        <dbReference type="SAM" id="MobiDB-lite"/>
    </source>
</evidence>
<dbReference type="RefSeq" id="WP_163676161.1">
    <property type="nucleotide sequence ID" value="NZ_JAAIYP010000032.1"/>
</dbReference>